<organism evidence="1 2">
    <name type="scientific">Nitrososphaera viennensis EN76</name>
    <dbReference type="NCBI Taxonomy" id="926571"/>
    <lineage>
        <taxon>Archaea</taxon>
        <taxon>Nitrososphaerota</taxon>
        <taxon>Nitrososphaeria</taxon>
        <taxon>Nitrososphaerales</taxon>
        <taxon>Nitrososphaeraceae</taxon>
        <taxon>Nitrososphaera</taxon>
    </lineage>
</organism>
<reference evidence="1 2" key="1">
    <citation type="journal article" date="2014" name="Int. J. Syst. Evol. Microbiol.">
        <title>Nitrososphaera viennensis gen. nov., sp. nov., an aerobic and mesophilic, ammonia-oxidizing archaeon from soil and a member of the archaeal phylum Thaumarchaeota.</title>
        <authorList>
            <person name="Stieglmeier M."/>
            <person name="Klingl A."/>
            <person name="Alves R.J."/>
            <person name="Rittmann S.K."/>
            <person name="Melcher M."/>
            <person name="Leisch N."/>
            <person name="Schleper C."/>
        </authorList>
    </citation>
    <scope>NUCLEOTIDE SEQUENCE [LARGE SCALE GENOMIC DNA]</scope>
    <source>
        <strain evidence="1">EN76</strain>
    </source>
</reference>
<accession>A0A060HL32</accession>
<gene>
    <name evidence="1" type="ORF">NVIE_001190</name>
</gene>
<evidence type="ECO:0000313" key="2">
    <source>
        <dbReference type="Proteomes" id="UP000027093"/>
    </source>
</evidence>
<dbReference type="STRING" id="926571.NVIE_001190"/>
<dbReference type="KEGG" id="nvn:NVIE_001190"/>
<dbReference type="AlphaFoldDB" id="A0A060HL32"/>
<proteinExistence type="predicted"/>
<dbReference type="EMBL" id="CP007536">
    <property type="protein sequence ID" value="AIC14301.1"/>
    <property type="molecule type" value="Genomic_DNA"/>
</dbReference>
<protein>
    <submittedName>
        <fullName evidence="1">Uncharacterized protein</fullName>
    </submittedName>
</protein>
<name>A0A060HL32_9ARCH</name>
<dbReference type="HOGENOM" id="CLU_153621_0_0_2"/>
<evidence type="ECO:0000313" key="1">
    <source>
        <dbReference type="EMBL" id="AIC14301.1"/>
    </source>
</evidence>
<dbReference type="Proteomes" id="UP000027093">
    <property type="component" value="Chromosome"/>
</dbReference>
<keyword evidence="2" id="KW-1185">Reference proteome</keyword>
<sequence length="145" mass="16780">MFTRKVTVQFKYCALFIVKWMPRTGQKSLTVSEKVFEEIMQERQKLSTSSKMDVGLNVFLEYLIQLHKEWAKKMPRLSKFGLYDNKIAIFDSKKQRIIEVEIKNGVLQCLSCESDECIHVGFALSIDEVKKLMLAGEIKKPKIAA</sequence>